<keyword evidence="2" id="KW-0732">Signal</keyword>
<dbReference type="SUPFAM" id="SSF56601">
    <property type="entry name" value="beta-lactamase/transpeptidase-like"/>
    <property type="match status" value="1"/>
</dbReference>
<name>A0AAV4JT49_9GAST</name>
<dbReference type="AlphaFoldDB" id="A0AAV4JT49"/>
<feature type="chain" id="PRO_5044022538" evidence="2">
    <location>
        <begin position="26"/>
        <end position="773"/>
    </location>
</feature>
<keyword evidence="5" id="KW-1185">Reference proteome</keyword>
<dbReference type="InterPro" id="IPR050491">
    <property type="entry name" value="AmpC-like"/>
</dbReference>
<evidence type="ECO:0000259" key="3">
    <source>
        <dbReference type="Pfam" id="PF00144"/>
    </source>
</evidence>
<evidence type="ECO:0000256" key="1">
    <source>
        <dbReference type="SAM" id="MobiDB-lite"/>
    </source>
</evidence>
<feature type="domain" description="Beta-lactamase-related" evidence="3">
    <location>
        <begin position="38"/>
        <end position="406"/>
    </location>
</feature>
<dbReference type="PANTHER" id="PTHR46825">
    <property type="entry name" value="D-ALANYL-D-ALANINE-CARBOXYPEPTIDASE/ENDOPEPTIDASE AMPH"/>
    <property type="match status" value="1"/>
</dbReference>
<dbReference type="InterPro" id="IPR012338">
    <property type="entry name" value="Beta-lactam/transpept-like"/>
</dbReference>
<evidence type="ECO:0000313" key="4">
    <source>
        <dbReference type="EMBL" id="GFS24667.1"/>
    </source>
</evidence>
<feature type="signal peptide" evidence="2">
    <location>
        <begin position="1"/>
        <end position="25"/>
    </location>
</feature>
<protein>
    <submittedName>
        <fullName evidence="4">Protein flp</fullName>
    </submittedName>
</protein>
<dbReference type="Gene3D" id="3.40.710.10">
    <property type="entry name" value="DD-peptidase/beta-lactamase superfamily"/>
    <property type="match status" value="1"/>
</dbReference>
<reference evidence="4 5" key="1">
    <citation type="journal article" date="2021" name="Elife">
        <title>Chloroplast acquisition without the gene transfer in kleptoplastic sea slugs, Plakobranchus ocellatus.</title>
        <authorList>
            <person name="Maeda T."/>
            <person name="Takahashi S."/>
            <person name="Yoshida T."/>
            <person name="Shimamura S."/>
            <person name="Takaki Y."/>
            <person name="Nagai Y."/>
            <person name="Toyoda A."/>
            <person name="Suzuki Y."/>
            <person name="Arimoto A."/>
            <person name="Ishii H."/>
            <person name="Satoh N."/>
            <person name="Nishiyama T."/>
            <person name="Hasebe M."/>
            <person name="Maruyama T."/>
            <person name="Minagawa J."/>
            <person name="Obokata J."/>
            <person name="Shigenobu S."/>
        </authorList>
    </citation>
    <scope>NUCLEOTIDE SEQUENCE [LARGE SCALE GENOMIC DNA]</scope>
</reference>
<evidence type="ECO:0000256" key="2">
    <source>
        <dbReference type="SAM" id="SignalP"/>
    </source>
</evidence>
<accession>A0AAV4JT49</accession>
<organism evidence="4 5">
    <name type="scientific">Elysia marginata</name>
    <dbReference type="NCBI Taxonomy" id="1093978"/>
    <lineage>
        <taxon>Eukaryota</taxon>
        <taxon>Metazoa</taxon>
        <taxon>Spiralia</taxon>
        <taxon>Lophotrochozoa</taxon>
        <taxon>Mollusca</taxon>
        <taxon>Gastropoda</taxon>
        <taxon>Heterobranchia</taxon>
        <taxon>Euthyneura</taxon>
        <taxon>Panpulmonata</taxon>
        <taxon>Sacoglossa</taxon>
        <taxon>Placobranchoidea</taxon>
        <taxon>Plakobranchidae</taxon>
        <taxon>Elysia</taxon>
    </lineage>
</organism>
<dbReference type="PANTHER" id="PTHR46825:SF15">
    <property type="entry name" value="BETA-LACTAMASE-RELATED DOMAIN-CONTAINING PROTEIN"/>
    <property type="match status" value="1"/>
</dbReference>
<dbReference type="EMBL" id="BMAT01003401">
    <property type="protein sequence ID" value="GFS24667.1"/>
    <property type="molecule type" value="Genomic_DNA"/>
</dbReference>
<dbReference type="Proteomes" id="UP000762676">
    <property type="component" value="Unassembled WGS sequence"/>
</dbReference>
<feature type="region of interest" description="Disordered" evidence="1">
    <location>
        <begin position="430"/>
        <end position="449"/>
    </location>
</feature>
<sequence>MTANAYLMVVLWCFYWCNWLLPSLSDQALSPWQQRRVQEFAQHVMACGRIPGMSLSVIRGPHSWTLPLGVANLSSQGPVRNETRFAIGSLSKAITSTLLVSLLRRTHKWSVDTPLATILGIPDLFADDVRSRQATVKDILSHRLGLARADLALFAGYPADFSLADLVSGLTCLPEQKAFRSGYVYSNVLYGLAGYVVERLTNQSFAEALRSGILDPLEMSATGPYDTEIDSMESTRTMKLNLDKTSTFRPSPLAVPYVFVKDQLLPADPNLFRNLGPFLPALGLASNGPDMVRWMRLQLSTTAGASSLAGRARGLFPRSVLAATHEPVTPHIVNNLRPRFPEPDLTFAYGLGWQQAVYKGFRRAWHSGSLFGFASQIWLLTDLDFGLFVAVNGPARSPHTQNRLKALLYYVTDIMLGDKPWLDKISACSYPSPPSVSAPPSPRARKDYRRRQNTPNARFAEDNQATQFKRELAMHVDVTSLSPYLPSRERHSSYVSPLPWASLSTTATRSSVGSAAAGLSLSSLLSSSVAANFSVTLDKLKNEKNMPIVSMNLKKRSVIHRPRKLPFQTKILQRYEGVYFNKLFGKVSVTYVDTHVWSRSKHKKANSTMVEKSDLQLECDSDEQILCWPKTKSKHSLNTSLKILFGKKFSGILIYSDKKQNFTDISRTSIHTFEMTPTGIFEFSAYSENDEGITMPVQFSDFDINGVPNVLKAVWQEEEVLEFSRDRYRQMCRGPKPIVKALRNTSNIKVFTYKILTHSLVGVFVLSNAVLPL</sequence>
<proteinExistence type="predicted"/>
<dbReference type="Pfam" id="PF00144">
    <property type="entry name" value="Beta-lactamase"/>
    <property type="match status" value="1"/>
</dbReference>
<comment type="caution">
    <text evidence="4">The sequence shown here is derived from an EMBL/GenBank/DDBJ whole genome shotgun (WGS) entry which is preliminary data.</text>
</comment>
<gene>
    <name evidence="4" type="ORF">ElyMa_001669100</name>
</gene>
<feature type="compositionally biased region" description="Pro residues" evidence="1">
    <location>
        <begin position="431"/>
        <end position="442"/>
    </location>
</feature>
<dbReference type="InterPro" id="IPR001466">
    <property type="entry name" value="Beta-lactam-related"/>
</dbReference>
<evidence type="ECO:0000313" key="5">
    <source>
        <dbReference type="Proteomes" id="UP000762676"/>
    </source>
</evidence>